<organism evidence="2 3">
    <name type="scientific">Fulvivirga marina</name>
    <dbReference type="NCBI Taxonomy" id="2494733"/>
    <lineage>
        <taxon>Bacteria</taxon>
        <taxon>Pseudomonadati</taxon>
        <taxon>Bacteroidota</taxon>
        <taxon>Cytophagia</taxon>
        <taxon>Cytophagales</taxon>
        <taxon>Fulvivirgaceae</taxon>
        <taxon>Fulvivirga</taxon>
    </lineage>
</organism>
<evidence type="ECO:0000259" key="1">
    <source>
        <dbReference type="PROSITE" id="PS51186"/>
    </source>
</evidence>
<name>A0A937KD35_9BACT</name>
<dbReference type="EMBL" id="JAEUGD010000058">
    <property type="protein sequence ID" value="MBL6448054.1"/>
    <property type="molecule type" value="Genomic_DNA"/>
</dbReference>
<dbReference type="SUPFAM" id="SSF55729">
    <property type="entry name" value="Acyl-CoA N-acyltransferases (Nat)"/>
    <property type="match status" value="1"/>
</dbReference>
<reference evidence="2" key="1">
    <citation type="submission" date="2021-01" db="EMBL/GenBank/DDBJ databases">
        <title>Fulvivirga kasyanovii gen. nov., sp nov., a novel member of the phylum Bacteroidetes isolated from seawater in a mussel farm.</title>
        <authorList>
            <person name="Zhao L.-H."/>
            <person name="Wang Z.-J."/>
        </authorList>
    </citation>
    <scope>NUCLEOTIDE SEQUENCE</scope>
    <source>
        <strain evidence="2">29W222</strain>
    </source>
</reference>
<dbReference type="Proteomes" id="UP000614216">
    <property type="component" value="Unassembled WGS sequence"/>
</dbReference>
<dbReference type="InterPro" id="IPR016181">
    <property type="entry name" value="Acyl_CoA_acyltransferase"/>
</dbReference>
<dbReference type="InterPro" id="IPR000182">
    <property type="entry name" value="GNAT_dom"/>
</dbReference>
<dbReference type="AlphaFoldDB" id="A0A937KD35"/>
<protein>
    <submittedName>
        <fullName evidence="2">GNAT family N-acetyltransferase</fullName>
    </submittedName>
</protein>
<keyword evidence="3" id="KW-1185">Reference proteome</keyword>
<feature type="domain" description="N-acetyltransferase" evidence="1">
    <location>
        <begin position="4"/>
        <end position="152"/>
    </location>
</feature>
<gene>
    <name evidence="2" type="ORF">JMN32_17180</name>
</gene>
<dbReference type="CDD" id="cd04301">
    <property type="entry name" value="NAT_SF"/>
    <property type="match status" value="1"/>
</dbReference>
<evidence type="ECO:0000313" key="3">
    <source>
        <dbReference type="Proteomes" id="UP000614216"/>
    </source>
</evidence>
<accession>A0A937KD35</accession>
<proteinExistence type="predicted"/>
<evidence type="ECO:0000313" key="2">
    <source>
        <dbReference type="EMBL" id="MBL6448054.1"/>
    </source>
</evidence>
<dbReference type="GO" id="GO:0016747">
    <property type="term" value="F:acyltransferase activity, transferring groups other than amino-acyl groups"/>
    <property type="evidence" value="ECO:0007669"/>
    <property type="project" value="InterPro"/>
</dbReference>
<sequence length="236" mass="26772">MSEIKITIAGEAHVHFAEEICSMMEQAAQQRGTGIAKRSHLYVSAKMMEGKAVIAISDNTPVGFCYIETWGHGKHVANSGLVVHPDFRNTGLARDIKAEIFKLSRKKFPEARIFGITTSLAVMKINSDLGYKPVTFSELTTDEDFWKGCQSCRNYDILTRTNRSHCLCTGMMFDPSKPAKPANKKLNKEEQWERFKRFMKFQGIKEGADRLRQKIKNKSGNLKINKSSWLSKISLF</sequence>
<dbReference type="RefSeq" id="WP_202857592.1">
    <property type="nucleotide sequence ID" value="NZ_JAEUGD010000058.1"/>
</dbReference>
<dbReference type="Pfam" id="PF00583">
    <property type="entry name" value="Acetyltransf_1"/>
    <property type="match status" value="1"/>
</dbReference>
<dbReference type="PROSITE" id="PS51186">
    <property type="entry name" value="GNAT"/>
    <property type="match status" value="1"/>
</dbReference>
<dbReference type="Gene3D" id="3.40.630.30">
    <property type="match status" value="1"/>
</dbReference>
<comment type="caution">
    <text evidence="2">The sequence shown here is derived from an EMBL/GenBank/DDBJ whole genome shotgun (WGS) entry which is preliminary data.</text>
</comment>